<dbReference type="FunFam" id="3.30.1490.100:FF:000004">
    <property type="entry name" value="DNA polymerase IV"/>
    <property type="match status" value="1"/>
</dbReference>
<evidence type="ECO:0000256" key="11">
    <source>
        <dbReference type="ARBA" id="ARBA00022842"/>
    </source>
</evidence>
<keyword evidence="8 17" id="KW-0235">DNA replication</keyword>
<dbReference type="SUPFAM" id="SSF100879">
    <property type="entry name" value="Lesion bypass DNA polymerase (Y-family), little finger domain"/>
    <property type="match status" value="1"/>
</dbReference>
<dbReference type="Pfam" id="PF00817">
    <property type="entry name" value="IMS"/>
    <property type="match status" value="1"/>
</dbReference>
<evidence type="ECO:0000256" key="1">
    <source>
        <dbReference type="ARBA" id="ARBA00004496"/>
    </source>
</evidence>
<keyword evidence="7 17" id="KW-0548">Nucleotidyltransferase</keyword>
<keyword evidence="10 17" id="KW-0227">DNA damage</keyword>
<dbReference type="KEGG" id="atq:GH723_10910"/>
<evidence type="ECO:0000313" key="20">
    <source>
        <dbReference type="Proteomes" id="UP000334019"/>
    </source>
</evidence>
<keyword evidence="4 17" id="KW-0515">Mutator protein</keyword>
<dbReference type="InterPro" id="IPR050116">
    <property type="entry name" value="DNA_polymerase-Y"/>
</dbReference>
<proteinExistence type="inferred from homology"/>
<dbReference type="InterPro" id="IPR043502">
    <property type="entry name" value="DNA/RNA_pol_sf"/>
</dbReference>
<evidence type="ECO:0000256" key="5">
    <source>
        <dbReference type="ARBA" id="ARBA00022490"/>
    </source>
</evidence>
<feature type="domain" description="UmuC" evidence="18">
    <location>
        <begin position="1"/>
        <end position="191"/>
    </location>
</feature>
<evidence type="ECO:0000256" key="16">
    <source>
        <dbReference type="ARBA" id="ARBA00049244"/>
    </source>
</evidence>
<dbReference type="GO" id="GO:0006281">
    <property type="term" value="P:DNA repair"/>
    <property type="evidence" value="ECO:0007669"/>
    <property type="project" value="UniProtKB-UniRule"/>
</dbReference>
<dbReference type="InterPro" id="IPR017961">
    <property type="entry name" value="DNA_pol_Y-fam_little_finger"/>
</dbReference>
<comment type="cofactor">
    <cofactor evidence="17">
        <name>Mg(2+)</name>
        <dbReference type="ChEBI" id="CHEBI:18420"/>
    </cofactor>
    <text evidence="17">Binds 2 magnesium ions per subunit.</text>
</comment>
<dbReference type="Gene3D" id="3.30.70.270">
    <property type="match status" value="1"/>
</dbReference>
<dbReference type="NCBIfam" id="NF002677">
    <property type="entry name" value="PRK02406.1"/>
    <property type="match status" value="1"/>
</dbReference>
<dbReference type="EC" id="2.7.7.7" evidence="17"/>
<dbReference type="InterPro" id="IPR053848">
    <property type="entry name" value="IMS_HHH_1"/>
</dbReference>
<keyword evidence="14 17" id="KW-0234">DNA repair</keyword>
<dbReference type="InterPro" id="IPR022880">
    <property type="entry name" value="DNApol_IV"/>
</dbReference>
<dbReference type="GO" id="GO:0003684">
    <property type="term" value="F:damaged DNA binding"/>
    <property type="evidence" value="ECO:0007669"/>
    <property type="project" value="InterPro"/>
</dbReference>
<evidence type="ECO:0000256" key="12">
    <source>
        <dbReference type="ARBA" id="ARBA00022932"/>
    </source>
</evidence>
<dbReference type="InterPro" id="IPR036775">
    <property type="entry name" value="DNA_pol_Y-fam_lit_finger_sf"/>
</dbReference>
<evidence type="ECO:0000256" key="14">
    <source>
        <dbReference type="ARBA" id="ARBA00023204"/>
    </source>
</evidence>
<dbReference type="GO" id="GO:0005829">
    <property type="term" value="C:cytosol"/>
    <property type="evidence" value="ECO:0007669"/>
    <property type="project" value="TreeGrafter"/>
</dbReference>
<evidence type="ECO:0000256" key="7">
    <source>
        <dbReference type="ARBA" id="ARBA00022695"/>
    </source>
</evidence>
<dbReference type="FunFam" id="3.40.1170.60:FF:000001">
    <property type="entry name" value="DNA polymerase IV"/>
    <property type="match status" value="1"/>
</dbReference>
<dbReference type="GO" id="GO:0006261">
    <property type="term" value="P:DNA-templated DNA replication"/>
    <property type="evidence" value="ECO:0007669"/>
    <property type="project" value="UniProtKB-UniRule"/>
</dbReference>
<keyword evidence="9 17" id="KW-0479">Metal-binding</keyword>
<comment type="catalytic activity">
    <reaction evidence="16 17">
        <text>DNA(n) + a 2'-deoxyribonucleoside 5'-triphosphate = DNA(n+1) + diphosphate</text>
        <dbReference type="Rhea" id="RHEA:22508"/>
        <dbReference type="Rhea" id="RHEA-COMP:17339"/>
        <dbReference type="Rhea" id="RHEA-COMP:17340"/>
        <dbReference type="ChEBI" id="CHEBI:33019"/>
        <dbReference type="ChEBI" id="CHEBI:61560"/>
        <dbReference type="ChEBI" id="CHEBI:173112"/>
        <dbReference type="EC" id="2.7.7.7"/>
    </reaction>
</comment>
<keyword evidence="11 17" id="KW-0460">Magnesium</keyword>
<feature type="active site" evidence="17">
    <location>
        <position position="100"/>
    </location>
</feature>
<gene>
    <name evidence="17" type="primary">dinB</name>
    <name evidence="19" type="ORF">GH723_10910</name>
</gene>
<organism evidence="19 20">
    <name type="scientific">Actinomarinicola tropica</name>
    <dbReference type="NCBI Taxonomy" id="2789776"/>
    <lineage>
        <taxon>Bacteria</taxon>
        <taxon>Bacillati</taxon>
        <taxon>Actinomycetota</taxon>
        <taxon>Acidimicrobiia</taxon>
        <taxon>Acidimicrobiales</taxon>
        <taxon>Iamiaceae</taxon>
        <taxon>Actinomarinicola</taxon>
    </lineage>
</organism>
<feature type="binding site" evidence="17">
    <location>
        <position position="5"/>
    </location>
    <ligand>
        <name>Mg(2+)</name>
        <dbReference type="ChEBI" id="CHEBI:18420"/>
    </ligand>
</feature>
<dbReference type="AlphaFoldDB" id="A0A5Q2RRI7"/>
<keyword evidence="12 17" id="KW-0239">DNA-directed DNA polymerase</keyword>
<dbReference type="GO" id="GO:0000287">
    <property type="term" value="F:magnesium ion binding"/>
    <property type="evidence" value="ECO:0007669"/>
    <property type="project" value="UniProtKB-UniRule"/>
</dbReference>
<evidence type="ECO:0000256" key="9">
    <source>
        <dbReference type="ARBA" id="ARBA00022723"/>
    </source>
</evidence>
<evidence type="ECO:0000256" key="3">
    <source>
        <dbReference type="ARBA" id="ARBA00011245"/>
    </source>
</evidence>
<dbReference type="NCBIfam" id="NF002882">
    <property type="entry name" value="PRK03348.1"/>
    <property type="match status" value="1"/>
</dbReference>
<feature type="binding site" evidence="17">
    <location>
        <position position="99"/>
    </location>
    <ligand>
        <name>Mg(2+)</name>
        <dbReference type="ChEBI" id="CHEBI:18420"/>
    </ligand>
</feature>
<evidence type="ECO:0000256" key="4">
    <source>
        <dbReference type="ARBA" id="ARBA00022457"/>
    </source>
</evidence>
<dbReference type="CDD" id="cd03586">
    <property type="entry name" value="PolY_Pol_IV_kappa"/>
    <property type="match status" value="1"/>
</dbReference>
<dbReference type="Gene3D" id="3.40.1170.60">
    <property type="match status" value="1"/>
</dbReference>
<dbReference type="EMBL" id="CP045851">
    <property type="protein sequence ID" value="QGG97086.1"/>
    <property type="molecule type" value="Genomic_DNA"/>
</dbReference>
<evidence type="ECO:0000256" key="8">
    <source>
        <dbReference type="ARBA" id="ARBA00022705"/>
    </source>
</evidence>
<comment type="subunit">
    <text evidence="3 17">Monomer.</text>
</comment>
<comment type="function">
    <text evidence="15 17">Poorly processive, error-prone DNA polymerase involved in untargeted mutagenesis. Copies undamaged DNA at stalled replication forks, which arise in vivo from mismatched or misaligned primer ends. These misaligned primers can be extended by PolIV. Exhibits no 3'-5' exonuclease (proofreading) activity. May be involved in translesional synthesis, in conjunction with the beta clamp from PolIII.</text>
</comment>
<comment type="similarity">
    <text evidence="2 17">Belongs to the DNA polymerase type-Y family.</text>
</comment>
<dbReference type="GO" id="GO:0042276">
    <property type="term" value="P:error-prone translesion synthesis"/>
    <property type="evidence" value="ECO:0007669"/>
    <property type="project" value="TreeGrafter"/>
</dbReference>
<dbReference type="HAMAP" id="MF_01113">
    <property type="entry name" value="DNApol_IV"/>
    <property type="match status" value="1"/>
</dbReference>
<comment type="subcellular location">
    <subcellularLocation>
        <location evidence="1 17">Cytoplasm</location>
    </subcellularLocation>
</comment>
<evidence type="ECO:0000256" key="13">
    <source>
        <dbReference type="ARBA" id="ARBA00023125"/>
    </source>
</evidence>
<dbReference type="Pfam" id="PF21999">
    <property type="entry name" value="IMS_HHH_1"/>
    <property type="match status" value="1"/>
</dbReference>
<keyword evidence="20" id="KW-1185">Reference proteome</keyword>
<dbReference type="Gene3D" id="1.10.150.20">
    <property type="entry name" value="5' to 3' exonuclease, C-terminal subdomain"/>
    <property type="match status" value="1"/>
</dbReference>
<name>A0A5Q2RRI7_9ACTN</name>
<dbReference type="GO" id="GO:0003887">
    <property type="term" value="F:DNA-directed DNA polymerase activity"/>
    <property type="evidence" value="ECO:0007669"/>
    <property type="project" value="UniProtKB-UniRule"/>
</dbReference>
<keyword evidence="6 17" id="KW-0808">Transferase</keyword>
<keyword evidence="13 17" id="KW-0238">DNA-binding</keyword>
<dbReference type="GO" id="GO:0009432">
    <property type="term" value="P:SOS response"/>
    <property type="evidence" value="ECO:0007669"/>
    <property type="project" value="TreeGrafter"/>
</dbReference>
<dbReference type="PROSITE" id="PS50173">
    <property type="entry name" value="UMUC"/>
    <property type="match status" value="1"/>
</dbReference>
<evidence type="ECO:0000256" key="10">
    <source>
        <dbReference type="ARBA" id="ARBA00022763"/>
    </source>
</evidence>
<evidence type="ECO:0000313" key="19">
    <source>
        <dbReference type="EMBL" id="QGG97086.1"/>
    </source>
</evidence>
<dbReference type="InterPro" id="IPR001126">
    <property type="entry name" value="UmuC"/>
</dbReference>
<feature type="site" description="Substrate discrimination" evidence="17">
    <location>
        <position position="10"/>
    </location>
</feature>
<dbReference type="PANTHER" id="PTHR11076:SF33">
    <property type="entry name" value="DNA POLYMERASE KAPPA"/>
    <property type="match status" value="1"/>
</dbReference>
<dbReference type="SUPFAM" id="SSF56672">
    <property type="entry name" value="DNA/RNA polymerases"/>
    <property type="match status" value="1"/>
</dbReference>
<dbReference type="Gene3D" id="3.30.1490.100">
    <property type="entry name" value="DNA polymerase, Y-family, little finger domain"/>
    <property type="match status" value="1"/>
</dbReference>
<dbReference type="PANTHER" id="PTHR11076">
    <property type="entry name" value="DNA REPAIR POLYMERASE UMUC / TRANSFERASE FAMILY MEMBER"/>
    <property type="match status" value="1"/>
</dbReference>
<protein>
    <recommendedName>
        <fullName evidence="17">DNA polymerase IV</fullName>
        <shortName evidence="17">Pol IV</shortName>
        <ecNumber evidence="17">2.7.7.7</ecNumber>
    </recommendedName>
</protein>
<dbReference type="Pfam" id="PF11799">
    <property type="entry name" value="IMS_C"/>
    <property type="match status" value="1"/>
</dbReference>
<dbReference type="InterPro" id="IPR043128">
    <property type="entry name" value="Rev_trsase/Diguanyl_cyclase"/>
</dbReference>
<sequence length="414" mass="44026">MLHVDMDAFYVSVELLRRPELRGRPVVVGGSGPRGVVAAASYEARAFGVFSAMPSTRARQLCPHAVFLAGDHATYAQVSARVMAAFGEVTPLVEPLSLDEAFLDVTSVRRLHGDGPTIARSLRDRVRAEEGLTCSVGVATSKFVAKLASKAAKPRATPEGPRPGPGVVVVAPGDERRFVQRLDVRELWGVGPATFEKLQRLGVRTVAQLAALDVDVLRSVLGDAAGRHLHELAHARDDRPVVPDAPPKSVSHEETYATDLVDLAVLRREVVRQADAVASRLRRAGLTGRTVQLKVRFGDFRTITRSTTLDVPLDTGPEIARAAKALLDRLDLAGGVRLLGVGVSGLGDDSGRQLSLIDVGAGWEDASRAVDLIRDRFGDAAIGPAAATTSQGLKLVRRGAQQWGPGDPDEGAQG</sequence>
<dbReference type="Proteomes" id="UP000334019">
    <property type="component" value="Chromosome"/>
</dbReference>
<evidence type="ECO:0000256" key="6">
    <source>
        <dbReference type="ARBA" id="ARBA00022679"/>
    </source>
</evidence>
<accession>A0A5Q2RRI7</accession>
<reference evidence="19 20" key="1">
    <citation type="submission" date="2019-11" db="EMBL/GenBank/DDBJ databases">
        <authorList>
            <person name="He Y."/>
        </authorList>
    </citation>
    <scope>NUCLEOTIDE SEQUENCE [LARGE SCALE GENOMIC DNA]</scope>
    <source>
        <strain evidence="19 20">SCSIO 58843</strain>
    </source>
</reference>
<evidence type="ECO:0000256" key="15">
    <source>
        <dbReference type="ARBA" id="ARBA00025589"/>
    </source>
</evidence>
<evidence type="ECO:0000256" key="17">
    <source>
        <dbReference type="HAMAP-Rule" id="MF_01113"/>
    </source>
</evidence>
<keyword evidence="5 17" id="KW-0963">Cytoplasm</keyword>
<evidence type="ECO:0000259" key="18">
    <source>
        <dbReference type="PROSITE" id="PS50173"/>
    </source>
</evidence>
<evidence type="ECO:0000256" key="2">
    <source>
        <dbReference type="ARBA" id="ARBA00010945"/>
    </source>
</evidence>